<accession>A0ABT8SBS9</accession>
<feature type="compositionally biased region" description="Polar residues" evidence="1">
    <location>
        <begin position="407"/>
        <end position="426"/>
    </location>
</feature>
<sequence length="460" mass="50184">MLDAPERVEIHGSDRAWRAGVLAAVMATAGMSFGPARADSDPAYLSHIDAPSASFFARKAVVPNTDAAAGEVMRRAGAQEIASTAVSVRPTVYPFAFPAGMNEDQVQDKVMQFVFSGRVMEPALGGAIRLQNNLVADVPKTETPISWSYVAKERGRTGCAFLISDQHAPAIASLARTTGLSTEAALDFAVMHESAHCVQQAETLTAAYDVMRYGRVLPERVASGMLGAQAEQAIAEGRDSEVFMSGFLSGRSNKLSAERFADAFAMLALMAQNRITGQQIEGLIAWRLGDAATHNTASFSLSCATRCAGILPRLPRCRPSPGRVSMRRRSPHFFVLSGRPLRRRRSPRAARGQRRSQGSARVRDEGAQWRSRSNRFPVCGRPRPLCFPIQLEVPKWQPRTAFQLQSAPSSRRCSLNPKSSKCTATTRRGRPAWSASSWPPRRCRSRRPPMLTVPAFSSGR</sequence>
<protein>
    <submittedName>
        <fullName evidence="2">Uncharacterized protein</fullName>
    </submittedName>
</protein>
<dbReference type="EMBL" id="JAUKVY010000027">
    <property type="protein sequence ID" value="MDO1536368.1"/>
    <property type="molecule type" value="Genomic_DNA"/>
</dbReference>
<name>A0ABT8SBS9_9BURK</name>
<evidence type="ECO:0000313" key="2">
    <source>
        <dbReference type="EMBL" id="MDO1536368.1"/>
    </source>
</evidence>
<reference evidence="2" key="1">
    <citation type="submission" date="2023-06" db="EMBL/GenBank/DDBJ databases">
        <authorList>
            <person name="Jiang Y."/>
            <person name="Liu Q."/>
        </authorList>
    </citation>
    <scope>NUCLEOTIDE SEQUENCE</scope>
    <source>
        <strain evidence="2">CGMCC 1.12090</strain>
    </source>
</reference>
<keyword evidence="3" id="KW-1185">Reference proteome</keyword>
<organism evidence="2 3">
    <name type="scientific">Variovorax ginsengisoli</name>
    <dbReference type="NCBI Taxonomy" id="363844"/>
    <lineage>
        <taxon>Bacteria</taxon>
        <taxon>Pseudomonadati</taxon>
        <taxon>Pseudomonadota</taxon>
        <taxon>Betaproteobacteria</taxon>
        <taxon>Burkholderiales</taxon>
        <taxon>Comamonadaceae</taxon>
        <taxon>Variovorax</taxon>
    </lineage>
</organism>
<comment type="caution">
    <text evidence="2">The sequence shown here is derived from an EMBL/GenBank/DDBJ whole genome shotgun (WGS) entry which is preliminary data.</text>
</comment>
<feature type="region of interest" description="Disordered" evidence="1">
    <location>
        <begin position="338"/>
        <end position="368"/>
    </location>
</feature>
<evidence type="ECO:0000256" key="1">
    <source>
        <dbReference type="SAM" id="MobiDB-lite"/>
    </source>
</evidence>
<feature type="region of interest" description="Disordered" evidence="1">
    <location>
        <begin position="407"/>
        <end position="460"/>
    </location>
</feature>
<proteinExistence type="predicted"/>
<dbReference type="Proteomes" id="UP001169027">
    <property type="component" value="Unassembled WGS sequence"/>
</dbReference>
<feature type="compositionally biased region" description="Basic residues" evidence="1">
    <location>
        <begin position="340"/>
        <end position="354"/>
    </location>
</feature>
<gene>
    <name evidence="2" type="ORF">Q2T77_29190</name>
</gene>
<evidence type="ECO:0000313" key="3">
    <source>
        <dbReference type="Proteomes" id="UP001169027"/>
    </source>
</evidence>